<reference evidence="2" key="1">
    <citation type="journal article" date="2019" name="Int. J. Syst. Evol. Microbiol.">
        <title>The Global Catalogue of Microorganisms (GCM) 10K type strain sequencing project: providing services to taxonomists for standard genome sequencing and annotation.</title>
        <authorList>
            <consortium name="The Broad Institute Genomics Platform"/>
            <consortium name="The Broad Institute Genome Sequencing Center for Infectious Disease"/>
            <person name="Wu L."/>
            <person name="Ma J."/>
        </authorList>
    </citation>
    <scope>NUCLEOTIDE SEQUENCE [LARGE SCALE GENOMIC DNA]</scope>
    <source>
        <strain evidence="2">KCTC 13528</strain>
    </source>
</reference>
<accession>A0ABW5ZNL7</accession>
<keyword evidence="2" id="KW-1185">Reference proteome</keyword>
<gene>
    <name evidence="1" type="ORF">ACFS5P_18830</name>
</gene>
<evidence type="ECO:0000313" key="1">
    <source>
        <dbReference type="EMBL" id="MFD2913951.1"/>
    </source>
</evidence>
<dbReference type="EMBL" id="JBHUPG010000053">
    <property type="protein sequence ID" value="MFD2913951.1"/>
    <property type="molecule type" value="Genomic_DNA"/>
</dbReference>
<dbReference type="Proteomes" id="UP001597561">
    <property type="component" value="Unassembled WGS sequence"/>
</dbReference>
<protein>
    <submittedName>
        <fullName evidence="1">Uncharacterized protein</fullName>
    </submittedName>
</protein>
<organism evidence="1 2">
    <name type="scientific">Jeotgalibacillus terrae</name>
    <dbReference type="NCBI Taxonomy" id="587735"/>
    <lineage>
        <taxon>Bacteria</taxon>
        <taxon>Bacillati</taxon>
        <taxon>Bacillota</taxon>
        <taxon>Bacilli</taxon>
        <taxon>Bacillales</taxon>
        <taxon>Caryophanaceae</taxon>
        <taxon>Jeotgalibacillus</taxon>
    </lineage>
</organism>
<evidence type="ECO:0000313" key="2">
    <source>
        <dbReference type="Proteomes" id="UP001597561"/>
    </source>
</evidence>
<dbReference type="RefSeq" id="WP_204731023.1">
    <property type="nucleotide sequence ID" value="NZ_JAFBDK010000034.1"/>
</dbReference>
<comment type="caution">
    <text evidence="1">The sequence shown here is derived from an EMBL/GenBank/DDBJ whole genome shotgun (WGS) entry which is preliminary data.</text>
</comment>
<sequence length="57" mass="6448">MPIRETINPVNHKKPGEDISEEAVSLALNIWNEMLSEDGKISDESVQGVADWIRKKE</sequence>
<proteinExistence type="predicted"/>
<name>A0ABW5ZNL7_9BACL</name>